<gene>
    <name evidence="3" type="ORF">C7M71_022645</name>
</gene>
<dbReference type="OrthoDB" id="1273722at2"/>
<dbReference type="EMBL" id="CP031264">
    <property type="protein sequence ID" value="AXI79786.1"/>
    <property type="molecule type" value="Genomic_DNA"/>
</dbReference>
<evidence type="ECO:0000313" key="3">
    <source>
        <dbReference type="EMBL" id="AXI79786.1"/>
    </source>
</evidence>
<keyword evidence="4" id="KW-1185">Reference proteome</keyword>
<evidence type="ECO:0000259" key="2">
    <source>
        <dbReference type="Pfam" id="PF14028"/>
    </source>
</evidence>
<evidence type="ECO:0000259" key="1">
    <source>
        <dbReference type="Pfam" id="PF04738"/>
    </source>
</evidence>
<evidence type="ECO:0000313" key="4">
    <source>
        <dbReference type="Proteomes" id="UP000249340"/>
    </source>
</evidence>
<proteinExistence type="predicted"/>
<protein>
    <submittedName>
        <fullName evidence="3">Lanthionine biosynthesis protein</fullName>
    </submittedName>
</protein>
<sequence>MYRCVDAAVVRAAAWHPDHRTVWPDLVSTSANTMSWRAWLQQIWQATDFAMAVTAASPDLASRVEQICADRSLPAPAVRRTVLAVLRYLLRARTRATPFGLFAGVGAARIGTMPALRVGTRHHAVPRPDAARCTALIGRFEQHPALRPYLLLLTSTLAVERDGHVVIEHRPSGTTDGGPEHVHVRVTAPVREALDGARTPILWSDLAAKLSAGFPSAPLAAIDKLLEGLVKQRVLLTSLRPAMTVTDPLAALLDHAQHLTPAEAAEIRETPGTALDLRMDWDLTVPKAVVQEAAAAAKALTRLASRAALTGWPEWHGRFLERYGPRATVPVLDAIETLGYPPGFLGATTAPTPSPSPERDSRLIRLAYAAGVQRRLEVELDDAALEELATTDPDHPVQPSTELTVRIDAASVAALQQGEFALHVVGVARSAGATAGRFLGMLDNEDRRRMTEVYAGLPGVHRSAIVAQISSTPLSVRAENVARAPQATELVISLGDYQSPDTSLVPVTDLAVTADAEQLHLVSLSRRRPVHTLLLNAVDLGHHSHPLARFLAEAPVALAVPCTGFMWGTAASNLPFLPALRYGRTILSPARWLLTSEDLPAASAPWPQWDEALTQWRHDVQLPERVYLSEADQCIALDLAEPSHRALLRTHLDRDGKVTLRPAPKPQDLGWTGGRAHEVAIPLVADQNVAPVRAPGHVVSREHGHLPGCDNRVYLQLHGHRDRQNPLLARHLPTLLEELGAPQWWFVRYRDPDNHLRVRLMCAPGALGSVFEHIGEWTRRLRRHGLITHASVETYHPETSRFGGPTAIDAAERYFAADSAAALAQLAAQAGTGVLDARAMTAASMVDIATGLLGDSAAAMHWLIEHTRTTPAAPPRAVYRQAVDLVNTRPADLSKAIATAWSARRGALTAYRRVLTGAAMQPQDLLPDLLHLHQVRMHGPDLPEERTHLHLARAAALSWTARARRTP</sequence>
<dbReference type="NCBIfam" id="TIGR03891">
    <property type="entry name" value="thiopep_ocin"/>
    <property type="match status" value="1"/>
</dbReference>
<dbReference type="Pfam" id="PF04738">
    <property type="entry name" value="Lant_dehydr_N"/>
    <property type="match status" value="2"/>
</dbReference>
<dbReference type="Proteomes" id="UP000249340">
    <property type="component" value="Chromosome"/>
</dbReference>
<dbReference type="InterPro" id="IPR006827">
    <property type="entry name" value="Lant_deHydtase_N"/>
</dbReference>
<dbReference type="RefSeq" id="WP_111491362.1">
    <property type="nucleotide sequence ID" value="NZ_CP031264.1"/>
</dbReference>
<dbReference type="KEGG" id="stri:C7M71_022645"/>
<dbReference type="AlphaFoldDB" id="A0A345T1D1"/>
<feature type="domain" description="Lantibiotic dehydratase N-terminal" evidence="1">
    <location>
        <begin position="48"/>
        <end position="262"/>
    </location>
</feature>
<feature type="domain" description="Thiopeptide-type bacteriocin biosynthesis" evidence="2">
    <location>
        <begin position="713"/>
        <end position="955"/>
    </location>
</feature>
<name>A0A345T1D1_9ACTN</name>
<reference evidence="4" key="1">
    <citation type="submission" date="2018-07" db="EMBL/GenBank/DDBJ databases">
        <title>Streptacidiphilus bronchialis DSM 106435 chromosome.</title>
        <authorList>
            <person name="Batra D."/>
            <person name="Gulvik C.A."/>
        </authorList>
    </citation>
    <scope>NUCLEOTIDE SEQUENCE [LARGE SCALE GENOMIC DNA]</scope>
    <source>
        <strain evidence="4">DSM 106435</strain>
    </source>
</reference>
<organism evidence="3 4">
    <name type="scientific">Peterkaempfera bronchialis</name>
    <dbReference type="NCBI Taxonomy" id="2126346"/>
    <lineage>
        <taxon>Bacteria</taxon>
        <taxon>Bacillati</taxon>
        <taxon>Actinomycetota</taxon>
        <taxon>Actinomycetes</taxon>
        <taxon>Kitasatosporales</taxon>
        <taxon>Streptomycetaceae</taxon>
        <taxon>Peterkaempfera</taxon>
    </lineage>
</organism>
<dbReference type="Pfam" id="PF14028">
    <property type="entry name" value="Lant_dehydr_C"/>
    <property type="match status" value="1"/>
</dbReference>
<feature type="domain" description="Lantibiotic dehydratase N-terminal" evidence="1">
    <location>
        <begin position="271"/>
        <end position="648"/>
    </location>
</feature>
<dbReference type="InterPro" id="IPR023809">
    <property type="entry name" value="Thiopep_bacteriocin_synth_dom"/>
</dbReference>
<accession>A0A345T1D1</accession>